<gene>
    <name evidence="1" type="ORF">KZH69_08680</name>
</gene>
<dbReference type="RefSeq" id="WP_219317045.1">
    <property type="nucleotide sequence ID" value="NZ_JAHWYN010000006.1"/>
</dbReference>
<comment type="caution">
    <text evidence="1">The sequence shown here is derived from an EMBL/GenBank/DDBJ whole genome shotgun (WGS) entry which is preliminary data.</text>
</comment>
<dbReference type="Proteomes" id="UP000812031">
    <property type="component" value="Unassembled WGS sequence"/>
</dbReference>
<organism evidence="1 2">
    <name type="scientific">Flavobacterium taihuense</name>
    <dbReference type="NCBI Taxonomy" id="2857508"/>
    <lineage>
        <taxon>Bacteria</taxon>
        <taxon>Pseudomonadati</taxon>
        <taxon>Bacteroidota</taxon>
        <taxon>Flavobacteriia</taxon>
        <taxon>Flavobacteriales</taxon>
        <taxon>Flavobacteriaceae</taxon>
        <taxon>Flavobacterium</taxon>
    </lineage>
</organism>
<keyword evidence="2" id="KW-1185">Reference proteome</keyword>
<accession>A0ABS6XXE5</accession>
<evidence type="ECO:0000313" key="1">
    <source>
        <dbReference type="EMBL" id="MBW4360559.1"/>
    </source>
</evidence>
<proteinExistence type="predicted"/>
<evidence type="ECO:0000313" key="2">
    <source>
        <dbReference type="Proteomes" id="UP000812031"/>
    </source>
</evidence>
<protein>
    <submittedName>
        <fullName evidence="1">Uncharacterized protein</fullName>
    </submittedName>
</protein>
<sequence length="114" mass="13364">MMELIKSENLKNVQTCKIVHKKSGLFYNGYDEHNQSKGKNTLSLTSYKRYLIFNKNDDEILAQAFEGHIIIRNDGIKYMRNVIVYTGSGIHEILDKYYQNYDYLPVADFCVEKL</sequence>
<dbReference type="EMBL" id="JAHWYN010000006">
    <property type="protein sequence ID" value="MBW4360559.1"/>
    <property type="molecule type" value="Genomic_DNA"/>
</dbReference>
<name>A0ABS6XXE5_9FLAO</name>
<reference evidence="1 2" key="1">
    <citation type="submission" date="2021-07" db="EMBL/GenBank/DDBJ databases">
        <title>Flavobacterium sp. nov. isolated from sediment on the Taihu Lake.</title>
        <authorList>
            <person name="Qu J.-H."/>
        </authorList>
    </citation>
    <scope>NUCLEOTIDE SEQUENCE [LARGE SCALE GENOMIC DNA]</scope>
    <source>
        <strain evidence="1 2">NAS39</strain>
    </source>
</reference>